<evidence type="ECO:0000313" key="3">
    <source>
        <dbReference type="Proteomes" id="UP001411173"/>
    </source>
</evidence>
<reference evidence="2 3" key="1">
    <citation type="submission" date="2024-02" db="EMBL/GenBank/DDBJ databases">
        <title>Whole genome of MDR Enterobacteriaceae from southern Thailand.</title>
        <authorList>
            <person name="Surachat K."/>
        </authorList>
    </citation>
    <scope>NUCLEOTIDE SEQUENCE [LARGE SCALE GENOMIC DNA]</scope>
    <source>
        <strain evidence="2 3">PSU_29</strain>
    </source>
</reference>
<organism evidence="2 3">
    <name type="scientific">Phytobacter palmae</name>
    <dbReference type="NCBI Taxonomy" id="1855371"/>
    <lineage>
        <taxon>Bacteria</taxon>
        <taxon>Pseudomonadati</taxon>
        <taxon>Pseudomonadota</taxon>
        <taxon>Gammaproteobacteria</taxon>
        <taxon>Enterobacterales</taxon>
        <taxon>Enterobacteriaceae</taxon>
        <taxon>Phytobacter</taxon>
    </lineage>
</organism>
<feature type="chain" id="PRO_5046749156" description="DUF4358 domain-containing protein" evidence="1">
    <location>
        <begin position="23"/>
        <end position="173"/>
    </location>
</feature>
<evidence type="ECO:0008006" key="4">
    <source>
        <dbReference type="Google" id="ProtNLM"/>
    </source>
</evidence>
<dbReference type="PROSITE" id="PS51257">
    <property type="entry name" value="PROKAR_LIPOPROTEIN"/>
    <property type="match status" value="1"/>
</dbReference>
<proteinExistence type="predicted"/>
<gene>
    <name evidence="2" type="ORF">AAIG39_01960</name>
</gene>
<protein>
    <recommendedName>
        <fullName evidence="4">DUF4358 domain-containing protein</fullName>
    </recommendedName>
</protein>
<evidence type="ECO:0000256" key="1">
    <source>
        <dbReference type="SAM" id="SignalP"/>
    </source>
</evidence>
<dbReference type="EMBL" id="JBCIVJ010000001">
    <property type="protein sequence ID" value="MEN0577768.1"/>
    <property type="molecule type" value="Genomic_DNA"/>
</dbReference>
<comment type="caution">
    <text evidence="2">The sequence shown here is derived from an EMBL/GenBank/DDBJ whole genome shotgun (WGS) entry which is preliminary data.</text>
</comment>
<accession>A0ABU9V102</accession>
<dbReference type="RefSeq" id="WP_249569886.1">
    <property type="nucleotide sequence ID" value="NZ_JBCIVJ010000001.1"/>
</dbReference>
<feature type="signal peptide" evidence="1">
    <location>
        <begin position="1"/>
        <end position="22"/>
    </location>
</feature>
<evidence type="ECO:0000313" key="2">
    <source>
        <dbReference type="EMBL" id="MEN0577768.1"/>
    </source>
</evidence>
<sequence>MRFKNKLSLLLGIAAFSTAACATDGYRDMKFGTSTAAVLAQANCTMEEPEEAPVGKMYSCEDFTFADKKTEATLFFVNDKFIRIAIAIPDEDVVKTLEILKKKYGVAAHSSQKEMQDVDLYPNKTAFINFDNNHISLLMTSNEDAQSSATLIYSAENILEIQKSRSAVTGDDL</sequence>
<keyword evidence="1" id="KW-0732">Signal</keyword>
<dbReference type="Proteomes" id="UP001411173">
    <property type="component" value="Unassembled WGS sequence"/>
</dbReference>
<name>A0ABU9V102_9ENTR</name>
<keyword evidence="3" id="KW-1185">Reference proteome</keyword>